<dbReference type="AlphaFoldDB" id="F0SQG8"/>
<protein>
    <submittedName>
        <fullName evidence="2">Sulfate transporter/antisigma-factor antagonist STAS</fullName>
    </submittedName>
</protein>
<dbReference type="RefSeq" id="WP_013626687.1">
    <property type="nucleotide sequence ID" value="NC_015174.1"/>
</dbReference>
<reference evidence="3" key="1">
    <citation type="submission" date="2011-02" db="EMBL/GenBank/DDBJ databases">
        <title>The complete genome of Planctomyces brasiliensis DSM 5305.</title>
        <authorList>
            <person name="Lucas S."/>
            <person name="Copeland A."/>
            <person name="Lapidus A."/>
            <person name="Bruce D."/>
            <person name="Goodwin L."/>
            <person name="Pitluck S."/>
            <person name="Kyrpides N."/>
            <person name="Mavromatis K."/>
            <person name="Pagani I."/>
            <person name="Ivanova N."/>
            <person name="Ovchinnikova G."/>
            <person name="Lu M."/>
            <person name="Detter J.C."/>
            <person name="Han C."/>
            <person name="Land M."/>
            <person name="Hauser L."/>
            <person name="Markowitz V."/>
            <person name="Cheng J.-F."/>
            <person name="Hugenholtz P."/>
            <person name="Woyke T."/>
            <person name="Wu D."/>
            <person name="Tindall B."/>
            <person name="Pomrenke H.G."/>
            <person name="Brambilla E."/>
            <person name="Klenk H.-P."/>
            <person name="Eisen J.A."/>
        </authorList>
    </citation>
    <scope>NUCLEOTIDE SEQUENCE [LARGE SCALE GENOMIC DNA]</scope>
    <source>
        <strain evidence="3">ATCC 49424 / DSM 5305 / JCM 21570 / NBRC 103401 / IFAM 1448</strain>
    </source>
</reference>
<dbReference type="InterPro" id="IPR002645">
    <property type="entry name" value="STAS_dom"/>
</dbReference>
<dbReference type="EMBL" id="CP002546">
    <property type="protein sequence ID" value="ADY57943.1"/>
    <property type="molecule type" value="Genomic_DNA"/>
</dbReference>
<dbReference type="PANTHER" id="PTHR33495">
    <property type="entry name" value="ANTI-SIGMA FACTOR ANTAGONIST TM_1081-RELATED-RELATED"/>
    <property type="match status" value="1"/>
</dbReference>
<keyword evidence="3" id="KW-1185">Reference proteome</keyword>
<feature type="domain" description="STAS" evidence="1">
    <location>
        <begin position="1"/>
        <end position="116"/>
    </location>
</feature>
<dbReference type="InterPro" id="IPR036513">
    <property type="entry name" value="STAS_dom_sf"/>
</dbReference>
<name>F0SQG8_RUBBR</name>
<evidence type="ECO:0000313" key="3">
    <source>
        <dbReference type="Proteomes" id="UP000006860"/>
    </source>
</evidence>
<dbReference type="GO" id="GO:0043856">
    <property type="term" value="F:anti-sigma factor antagonist activity"/>
    <property type="evidence" value="ECO:0007669"/>
    <property type="project" value="TreeGrafter"/>
</dbReference>
<organism evidence="2 3">
    <name type="scientific">Rubinisphaera brasiliensis (strain ATCC 49424 / DSM 5305 / JCM 21570 / IAM 15109 / NBRC 103401 / IFAM 1448)</name>
    <name type="common">Planctomyces brasiliensis</name>
    <dbReference type="NCBI Taxonomy" id="756272"/>
    <lineage>
        <taxon>Bacteria</taxon>
        <taxon>Pseudomonadati</taxon>
        <taxon>Planctomycetota</taxon>
        <taxon>Planctomycetia</taxon>
        <taxon>Planctomycetales</taxon>
        <taxon>Planctomycetaceae</taxon>
        <taxon>Rubinisphaera</taxon>
    </lineage>
</organism>
<accession>F0SQG8</accession>
<gene>
    <name evidence="2" type="ordered locus">Plabr_0314</name>
</gene>
<dbReference type="OrthoDB" id="280386at2"/>
<evidence type="ECO:0000259" key="1">
    <source>
        <dbReference type="PROSITE" id="PS50801"/>
    </source>
</evidence>
<dbReference type="Proteomes" id="UP000006860">
    <property type="component" value="Chromosome"/>
</dbReference>
<dbReference type="CDD" id="cd07043">
    <property type="entry name" value="STAS_anti-anti-sigma_factors"/>
    <property type="match status" value="1"/>
</dbReference>
<evidence type="ECO:0000313" key="2">
    <source>
        <dbReference type="EMBL" id="ADY57943.1"/>
    </source>
</evidence>
<dbReference type="KEGG" id="pbs:Plabr_0314"/>
<dbReference type="HOGENOM" id="CLU_115403_6_3_0"/>
<sequence length="119" mass="13861">MIQTSYETEVEADTIVVGFREISRFYCDGLGQELQAELEREEFARCKHILVDCEQLHYANSQFVEVLLRLSRLCEEKEGRFALCCLQDFLQQVFQVTRLESRWPVYASRDAALTELNGS</sequence>
<proteinExistence type="predicted"/>
<dbReference type="Gene3D" id="3.30.750.24">
    <property type="entry name" value="STAS domain"/>
    <property type="match status" value="1"/>
</dbReference>
<dbReference type="PROSITE" id="PS50801">
    <property type="entry name" value="STAS"/>
    <property type="match status" value="1"/>
</dbReference>
<dbReference type="STRING" id="756272.Plabr_0314"/>
<dbReference type="SUPFAM" id="SSF52091">
    <property type="entry name" value="SpoIIaa-like"/>
    <property type="match status" value="1"/>
</dbReference>
<dbReference type="Pfam" id="PF01740">
    <property type="entry name" value="STAS"/>
    <property type="match status" value="1"/>
</dbReference>